<dbReference type="KEGG" id="hro:HELRODRAFT_179069"/>
<keyword evidence="3" id="KW-1185">Reference proteome</keyword>
<reference evidence="2" key="3">
    <citation type="submission" date="2015-06" db="UniProtKB">
        <authorList>
            <consortium name="EnsemblMetazoa"/>
        </authorList>
    </citation>
    <scope>IDENTIFICATION</scope>
</reference>
<organism evidence="2 3">
    <name type="scientific">Helobdella robusta</name>
    <name type="common">Californian leech</name>
    <dbReference type="NCBI Taxonomy" id="6412"/>
    <lineage>
        <taxon>Eukaryota</taxon>
        <taxon>Metazoa</taxon>
        <taxon>Spiralia</taxon>
        <taxon>Lophotrochozoa</taxon>
        <taxon>Annelida</taxon>
        <taxon>Clitellata</taxon>
        <taxon>Hirudinea</taxon>
        <taxon>Rhynchobdellida</taxon>
        <taxon>Glossiphoniidae</taxon>
        <taxon>Helobdella</taxon>
    </lineage>
</organism>
<protein>
    <submittedName>
        <fullName evidence="1 2">Uncharacterized protein</fullName>
    </submittedName>
</protein>
<dbReference type="EnsemblMetazoa" id="HelroT179069">
    <property type="protein sequence ID" value="HelroP179069"/>
    <property type="gene ID" value="HelroG179069"/>
</dbReference>
<gene>
    <name evidence="2" type="primary">20207099</name>
    <name evidence="1" type="ORF">HELRODRAFT_179069</name>
</gene>
<name>T1FE50_HELRO</name>
<reference evidence="1 3" key="2">
    <citation type="journal article" date="2013" name="Nature">
        <title>Insights into bilaterian evolution from three spiralian genomes.</title>
        <authorList>
            <person name="Simakov O."/>
            <person name="Marletaz F."/>
            <person name="Cho S.J."/>
            <person name="Edsinger-Gonzales E."/>
            <person name="Havlak P."/>
            <person name="Hellsten U."/>
            <person name="Kuo D.H."/>
            <person name="Larsson T."/>
            <person name="Lv J."/>
            <person name="Arendt D."/>
            <person name="Savage R."/>
            <person name="Osoegawa K."/>
            <person name="de Jong P."/>
            <person name="Grimwood J."/>
            <person name="Chapman J.A."/>
            <person name="Shapiro H."/>
            <person name="Aerts A."/>
            <person name="Otillar R.P."/>
            <person name="Terry A.Y."/>
            <person name="Boore J.L."/>
            <person name="Grigoriev I.V."/>
            <person name="Lindberg D.R."/>
            <person name="Seaver E.C."/>
            <person name="Weisblat D.A."/>
            <person name="Putnam N.H."/>
            <person name="Rokhsar D.S."/>
        </authorList>
    </citation>
    <scope>NUCLEOTIDE SEQUENCE</scope>
</reference>
<dbReference type="RefSeq" id="XP_009026191.1">
    <property type="nucleotide sequence ID" value="XM_009027943.1"/>
</dbReference>
<proteinExistence type="predicted"/>
<dbReference type="HOGENOM" id="CLU_2173712_0_0_1"/>
<evidence type="ECO:0000313" key="3">
    <source>
        <dbReference type="Proteomes" id="UP000015101"/>
    </source>
</evidence>
<dbReference type="EMBL" id="AMQM01006719">
    <property type="status" value="NOT_ANNOTATED_CDS"/>
    <property type="molecule type" value="Genomic_DNA"/>
</dbReference>
<reference evidence="3" key="1">
    <citation type="submission" date="2012-12" db="EMBL/GenBank/DDBJ databases">
        <authorList>
            <person name="Hellsten U."/>
            <person name="Grimwood J."/>
            <person name="Chapman J.A."/>
            <person name="Shapiro H."/>
            <person name="Aerts A."/>
            <person name="Otillar R.P."/>
            <person name="Terry A.Y."/>
            <person name="Boore J.L."/>
            <person name="Simakov O."/>
            <person name="Marletaz F."/>
            <person name="Cho S.-J."/>
            <person name="Edsinger-Gonzales E."/>
            <person name="Havlak P."/>
            <person name="Kuo D.-H."/>
            <person name="Larsson T."/>
            <person name="Lv J."/>
            <person name="Arendt D."/>
            <person name="Savage R."/>
            <person name="Osoegawa K."/>
            <person name="de Jong P."/>
            <person name="Lindberg D.R."/>
            <person name="Seaver E.C."/>
            <person name="Weisblat D.A."/>
            <person name="Putnam N.H."/>
            <person name="Grigoriev I.V."/>
            <person name="Rokhsar D.S."/>
        </authorList>
    </citation>
    <scope>NUCLEOTIDE SEQUENCE</scope>
</reference>
<dbReference type="GeneID" id="20207099"/>
<dbReference type="Proteomes" id="UP000015101">
    <property type="component" value="Unassembled WGS sequence"/>
</dbReference>
<dbReference type="AlphaFoldDB" id="T1FE50"/>
<evidence type="ECO:0000313" key="1">
    <source>
        <dbReference type="EMBL" id="ESN95615.1"/>
    </source>
</evidence>
<accession>T1FE50</accession>
<sequence>MASCPTLPYVYMINCNCQQSFEYFQPRKHDIQDMWLIAKKNSLLSPDLAFIRAVRRAPSNLPNLEGSMCLDVRRKYINLGKLRALRIIVKASWAERQETRPRANLSSESL</sequence>
<dbReference type="InParanoid" id="T1FE50"/>
<dbReference type="CTD" id="20207099"/>
<dbReference type="EMBL" id="KB097510">
    <property type="protein sequence ID" value="ESN95615.1"/>
    <property type="molecule type" value="Genomic_DNA"/>
</dbReference>
<evidence type="ECO:0000313" key="2">
    <source>
        <dbReference type="EnsemblMetazoa" id="HelroP179069"/>
    </source>
</evidence>